<dbReference type="InterPro" id="IPR011335">
    <property type="entry name" value="Restrct_endonuc-II-like"/>
</dbReference>
<dbReference type="CDD" id="cd22343">
    <property type="entry name" value="PDDEXK_lambda_exonuclease-like"/>
    <property type="match status" value="1"/>
</dbReference>
<dbReference type="EMBL" id="LPJR01000029">
    <property type="protein sequence ID" value="KWF29886.1"/>
    <property type="molecule type" value="Genomic_DNA"/>
</dbReference>
<dbReference type="Pfam" id="PF09588">
    <property type="entry name" value="YqaJ"/>
    <property type="match status" value="1"/>
</dbReference>
<dbReference type="InterPro" id="IPR011604">
    <property type="entry name" value="PDDEXK-like_dom_sf"/>
</dbReference>
<dbReference type="AlphaFoldDB" id="A0A132EGM7"/>
<dbReference type="Proteomes" id="UP000062912">
    <property type="component" value="Unassembled WGS sequence"/>
</dbReference>
<dbReference type="OrthoDB" id="1245848at2"/>
<dbReference type="SUPFAM" id="SSF52980">
    <property type="entry name" value="Restriction endonuclease-like"/>
    <property type="match status" value="1"/>
</dbReference>
<dbReference type="GO" id="GO:0004527">
    <property type="term" value="F:exonuclease activity"/>
    <property type="evidence" value="ECO:0007669"/>
    <property type="project" value="UniProtKB-KW"/>
</dbReference>
<keyword evidence="2" id="KW-0540">Nuclease</keyword>
<proteinExistence type="predicted"/>
<sequence>MIVVTCQQGTQEWLDARCGAVTASCFADAISVLTRKSGGKEAGDPTGASDKYCYDLAIERVSGRPYGEPVKAWTLERGHALEVEARIEYEAQTGYLASESGVILTDDRRFGYSSDGLVESDGLIEIKCPVDSVKIVDMLRTGDISEYYHQIQGGLWISGRKWCDFIQYVPALENGGNHLFIKRIERDEAFIEQMVEKLLAFDARVEEVVALLSKKVA</sequence>
<dbReference type="InterPro" id="IPR019080">
    <property type="entry name" value="YqaJ_viral_recombinase"/>
</dbReference>
<comment type="caution">
    <text evidence="2">The sequence shown here is derived from an EMBL/GenBank/DDBJ whole genome shotgun (WGS) entry which is preliminary data.</text>
</comment>
<organism evidence="2 3">
    <name type="scientific">Burkholderia pseudomultivorans</name>
    <dbReference type="NCBI Taxonomy" id="1207504"/>
    <lineage>
        <taxon>Bacteria</taxon>
        <taxon>Pseudomonadati</taxon>
        <taxon>Pseudomonadota</taxon>
        <taxon>Betaproteobacteria</taxon>
        <taxon>Burkholderiales</taxon>
        <taxon>Burkholderiaceae</taxon>
        <taxon>Burkholderia</taxon>
        <taxon>Burkholderia cepacia complex</taxon>
    </lineage>
</organism>
<name>A0A132EGM7_9BURK</name>
<keyword evidence="2" id="KW-0269">Exonuclease</keyword>
<evidence type="ECO:0000313" key="3">
    <source>
        <dbReference type="Proteomes" id="UP000062912"/>
    </source>
</evidence>
<gene>
    <name evidence="2" type="ORF">WT56_16000</name>
</gene>
<reference evidence="2 3" key="1">
    <citation type="submission" date="2015-11" db="EMBL/GenBank/DDBJ databases">
        <title>Expanding the genomic diversity of Burkholderia species for the development of highly accurate diagnostics.</title>
        <authorList>
            <person name="Sahl J."/>
            <person name="Keim P."/>
            <person name="Wagner D."/>
        </authorList>
    </citation>
    <scope>NUCLEOTIDE SEQUENCE [LARGE SCALE GENOMIC DNA]</scope>
    <source>
        <strain evidence="2 3">MSMB368WGS</strain>
    </source>
</reference>
<protein>
    <submittedName>
        <fullName evidence="2">Exonuclease</fullName>
    </submittedName>
</protein>
<dbReference type="InterPro" id="IPR051703">
    <property type="entry name" value="NF-kappa-B_Signaling_Reg"/>
</dbReference>
<dbReference type="RefSeq" id="WP_060241828.1">
    <property type="nucleotide sequence ID" value="NZ_LPJR01000029.1"/>
</dbReference>
<dbReference type="PANTHER" id="PTHR46609">
    <property type="entry name" value="EXONUCLEASE, PHAGE-TYPE/RECB, C-TERMINAL DOMAIN-CONTAINING PROTEIN"/>
    <property type="match status" value="1"/>
</dbReference>
<feature type="domain" description="YqaJ viral recombinase" evidence="1">
    <location>
        <begin position="12"/>
        <end position="160"/>
    </location>
</feature>
<evidence type="ECO:0000313" key="2">
    <source>
        <dbReference type="EMBL" id="KWF29886.1"/>
    </source>
</evidence>
<accession>A0A132EGM7</accession>
<keyword evidence="2" id="KW-0378">Hydrolase</keyword>
<evidence type="ECO:0000259" key="1">
    <source>
        <dbReference type="Pfam" id="PF09588"/>
    </source>
</evidence>
<dbReference type="Gene3D" id="3.90.320.10">
    <property type="match status" value="1"/>
</dbReference>
<dbReference type="PANTHER" id="PTHR46609:SF6">
    <property type="entry name" value="EXONUCLEASE, PHAGE-TYPE_RECB, C-TERMINAL DOMAIN-CONTAINING PROTEIN-RELATED"/>
    <property type="match status" value="1"/>
</dbReference>